<evidence type="ECO:0000313" key="2">
    <source>
        <dbReference type="EMBL" id="MEQ3554831.1"/>
    </source>
</evidence>
<comment type="caution">
    <text evidence="2">The sequence shown here is derived from an EMBL/GenBank/DDBJ whole genome shotgun (WGS) entry which is preliminary data.</text>
</comment>
<dbReference type="NCBIfam" id="TIGR02115">
    <property type="entry name" value="potass_kdpF"/>
    <property type="match status" value="1"/>
</dbReference>
<feature type="transmembrane region" description="Helical" evidence="1">
    <location>
        <begin position="6"/>
        <end position="28"/>
    </location>
</feature>
<organism evidence="2 3">
    <name type="scientific">Pseudonocardia nematodicida</name>
    <dbReference type="NCBI Taxonomy" id="1206997"/>
    <lineage>
        <taxon>Bacteria</taxon>
        <taxon>Bacillati</taxon>
        <taxon>Actinomycetota</taxon>
        <taxon>Actinomycetes</taxon>
        <taxon>Pseudonocardiales</taxon>
        <taxon>Pseudonocardiaceae</taxon>
        <taxon>Pseudonocardia</taxon>
    </lineage>
</organism>
<evidence type="ECO:0000256" key="1">
    <source>
        <dbReference type="SAM" id="Phobius"/>
    </source>
</evidence>
<dbReference type="Proteomes" id="UP001494902">
    <property type="component" value="Unassembled WGS sequence"/>
</dbReference>
<proteinExistence type="predicted"/>
<evidence type="ECO:0000313" key="3">
    <source>
        <dbReference type="Proteomes" id="UP001494902"/>
    </source>
</evidence>
<reference evidence="2 3" key="1">
    <citation type="submission" date="2024-03" db="EMBL/GenBank/DDBJ databases">
        <title>Draft genome sequence of Pseudonocardia nematodicida JCM 31783.</title>
        <authorList>
            <person name="Butdee W."/>
            <person name="Duangmal K."/>
        </authorList>
    </citation>
    <scope>NUCLEOTIDE SEQUENCE [LARGE SCALE GENOMIC DNA]</scope>
    <source>
        <strain evidence="2 3">JCM 31783</strain>
    </source>
</reference>
<keyword evidence="1" id="KW-1133">Transmembrane helix</keyword>
<keyword evidence="3" id="KW-1185">Reference proteome</keyword>
<name>A0ABV1KK55_9PSEU</name>
<sequence>MGAPDLVANVVGGVVAFALLVHLVVALLRPERFSR</sequence>
<protein>
    <submittedName>
        <fullName evidence="2">K(+)-transporting ATPase subunit F</fullName>
    </submittedName>
</protein>
<dbReference type="Pfam" id="PF09604">
    <property type="entry name" value="Potass_KdpF"/>
    <property type="match status" value="1"/>
</dbReference>
<keyword evidence="1" id="KW-0472">Membrane</keyword>
<gene>
    <name evidence="2" type="primary">kdpF</name>
    <name evidence="2" type="ORF">WIS52_30580</name>
</gene>
<dbReference type="EMBL" id="JBEDNQ010000018">
    <property type="protein sequence ID" value="MEQ3554831.1"/>
    <property type="molecule type" value="Genomic_DNA"/>
</dbReference>
<dbReference type="InterPro" id="IPR011726">
    <property type="entry name" value="KdpF"/>
</dbReference>
<accession>A0ABV1KK55</accession>
<keyword evidence="1" id="KW-0812">Transmembrane</keyword>